<evidence type="ECO:0000256" key="1">
    <source>
        <dbReference type="ARBA" id="ARBA00023002"/>
    </source>
</evidence>
<reference evidence="3" key="1">
    <citation type="journal article" date="2021" name="New Phytol.">
        <title>Evolutionary innovations through gain and loss of genes in the ectomycorrhizal Boletales.</title>
        <authorList>
            <person name="Wu G."/>
            <person name="Miyauchi S."/>
            <person name="Morin E."/>
            <person name="Kuo A."/>
            <person name="Drula E."/>
            <person name="Varga T."/>
            <person name="Kohler A."/>
            <person name="Feng B."/>
            <person name="Cao Y."/>
            <person name="Lipzen A."/>
            <person name="Daum C."/>
            <person name="Hundley H."/>
            <person name="Pangilinan J."/>
            <person name="Johnson J."/>
            <person name="Barry K."/>
            <person name="LaButti K."/>
            <person name="Ng V."/>
            <person name="Ahrendt S."/>
            <person name="Min B."/>
            <person name="Choi I.G."/>
            <person name="Park H."/>
            <person name="Plett J.M."/>
            <person name="Magnuson J."/>
            <person name="Spatafora J.W."/>
            <person name="Nagy L.G."/>
            <person name="Henrissat B."/>
            <person name="Grigoriev I.V."/>
            <person name="Yang Z.L."/>
            <person name="Xu J."/>
            <person name="Martin F.M."/>
        </authorList>
    </citation>
    <scope>NUCLEOTIDE SEQUENCE</scope>
    <source>
        <strain evidence="3">KKN 215</strain>
    </source>
</reference>
<dbReference type="PANTHER" id="PTHR43205">
    <property type="entry name" value="PROSTAGLANDIN REDUCTASE"/>
    <property type="match status" value="1"/>
</dbReference>
<comment type="caution">
    <text evidence="3">The sequence shown here is derived from an EMBL/GenBank/DDBJ whole genome shotgun (WGS) entry which is preliminary data.</text>
</comment>
<sequence>MPVVKNSKLIYIAHPTAEYQPGVHTKYVEEELDTDTVTLNGGILVRLIAVSSDPYMRYRMRDPSIPMFAPPLIIGEPLDNFSVGQVERSEDAQYAVGDYVAGYFDFANYSVYPGKTTHQFKFCVKVPKIPGLPLSAFVGTLGLAGKSAYTGWVLYGVEKAKTSKTLFVSGAAGPVGIFLIQYVRHTSPHLKIIATAGSAEKVELCKKAGADVAFNYKEVDVTKTLAEHGPIDIYWDNTAGPILDAALSNINFFGTIIACGAIAEASNDPNAYVKHFGKIFQHCVTVHGFLFRFGPEAEAASDAFDKEIPPLIAAGKITVHEHRFEGLKEAEKALESVHTGTNFGKTVIIAGAE</sequence>
<gene>
    <name evidence="3" type="ORF">BXZ70DRAFT_1006663</name>
</gene>
<dbReference type="InterPro" id="IPR011032">
    <property type="entry name" value="GroES-like_sf"/>
</dbReference>
<evidence type="ECO:0000313" key="4">
    <source>
        <dbReference type="Proteomes" id="UP000813824"/>
    </source>
</evidence>
<dbReference type="CDD" id="cd05288">
    <property type="entry name" value="PGDH"/>
    <property type="match status" value="1"/>
</dbReference>
<proteinExistence type="predicted"/>
<dbReference type="SUPFAM" id="SSF50129">
    <property type="entry name" value="GroES-like"/>
    <property type="match status" value="1"/>
</dbReference>
<dbReference type="InterPro" id="IPR020843">
    <property type="entry name" value="ER"/>
</dbReference>
<dbReference type="Gene3D" id="3.40.50.720">
    <property type="entry name" value="NAD(P)-binding Rossmann-like Domain"/>
    <property type="match status" value="1"/>
</dbReference>
<dbReference type="AlphaFoldDB" id="A0A8K0UT57"/>
<accession>A0A8K0UT57</accession>
<dbReference type="GO" id="GO:0016628">
    <property type="term" value="F:oxidoreductase activity, acting on the CH-CH group of donors, NAD or NADP as acceptor"/>
    <property type="evidence" value="ECO:0007669"/>
    <property type="project" value="InterPro"/>
</dbReference>
<name>A0A8K0UT57_9AGAR</name>
<dbReference type="Pfam" id="PF16884">
    <property type="entry name" value="ADH_N_2"/>
    <property type="match status" value="1"/>
</dbReference>
<evidence type="ECO:0000313" key="3">
    <source>
        <dbReference type="EMBL" id="KAH8102036.1"/>
    </source>
</evidence>
<protein>
    <submittedName>
        <fullName evidence="3">NAD-P-binding protein</fullName>
    </submittedName>
</protein>
<dbReference type="PANTHER" id="PTHR43205:SF7">
    <property type="entry name" value="PROSTAGLANDIN REDUCTASE 1"/>
    <property type="match status" value="1"/>
</dbReference>
<dbReference type="Proteomes" id="UP000813824">
    <property type="component" value="Unassembled WGS sequence"/>
</dbReference>
<dbReference type="Gene3D" id="3.90.180.10">
    <property type="entry name" value="Medium-chain alcohol dehydrogenases, catalytic domain"/>
    <property type="match status" value="1"/>
</dbReference>
<dbReference type="SUPFAM" id="SSF51735">
    <property type="entry name" value="NAD(P)-binding Rossmann-fold domains"/>
    <property type="match status" value="1"/>
</dbReference>
<dbReference type="OrthoDB" id="809632at2759"/>
<dbReference type="SMART" id="SM00829">
    <property type="entry name" value="PKS_ER"/>
    <property type="match status" value="1"/>
</dbReference>
<dbReference type="Pfam" id="PF00107">
    <property type="entry name" value="ADH_zinc_N"/>
    <property type="match status" value="1"/>
</dbReference>
<evidence type="ECO:0000259" key="2">
    <source>
        <dbReference type="SMART" id="SM00829"/>
    </source>
</evidence>
<feature type="domain" description="Enoyl reductase (ER)" evidence="2">
    <location>
        <begin position="22"/>
        <end position="348"/>
    </location>
</feature>
<dbReference type="EMBL" id="JAEVFJ010000010">
    <property type="protein sequence ID" value="KAH8102036.1"/>
    <property type="molecule type" value="Genomic_DNA"/>
</dbReference>
<keyword evidence="1" id="KW-0560">Oxidoreductase</keyword>
<dbReference type="InterPro" id="IPR013149">
    <property type="entry name" value="ADH-like_C"/>
</dbReference>
<dbReference type="InterPro" id="IPR036291">
    <property type="entry name" value="NAD(P)-bd_dom_sf"/>
</dbReference>
<dbReference type="InterPro" id="IPR045010">
    <property type="entry name" value="MDR_fam"/>
</dbReference>
<keyword evidence="4" id="KW-1185">Reference proteome</keyword>
<dbReference type="InterPro" id="IPR041694">
    <property type="entry name" value="ADH_N_2"/>
</dbReference>
<organism evidence="3 4">
    <name type="scientific">Cristinia sonorae</name>
    <dbReference type="NCBI Taxonomy" id="1940300"/>
    <lineage>
        <taxon>Eukaryota</taxon>
        <taxon>Fungi</taxon>
        <taxon>Dikarya</taxon>
        <taxon>Basidiomycota</taxon>
        <taxon>Agaricomycotina</taxon>
        <taxon>Agaricomycetes</taxon>
        <taxon>Agaricomycetidae</taxon>
        <taxon>Agaricales</taxon>
        <taxon>Pleurotineae</taxon>
        <taxon>Stephanosporaceae</taxon>
        <taxon>Cristinia</taxon>
    </lineage>
</organism>